<reference evidence="14" key="1">
    <citation type="submission" date="2007-04" db="EMBL/GenBank/DDBJ databases">
        <title>Annotation of Pediculus humanus corporis strain USDA.</title>
        <authorList>
            <person name="Kirkness E."/>
            <person name="Hannick L."/>
            <person name="Hass B."/>
            <person name="Bruggner R."/>
            <person name="Lawson D."/>
            <person name="Bidwell S."/>
            <person name="Joardar V."/>
            <person name="Caler E."/>
            <person name="Walenz B."/>
            <person name="Inman J."/>
            <person name="Schobel S."/>
            <person name="Galinsky K."/>
            <person name="Amedeo P."/>
            <person name="Strausberg R."/>
        </authorList>
    </citation>
    <scope>NUCLEOTIDE SEQUENCE</scope>
    <source>
        <strain evidence="14">USDA</strain>
    </source>
</reference>
<keyword evidence="8" id="KW-0406">Ion transport</keyword>
<comment type="subcellular location">
    <subcellularLocation>
        <location evidence="1">Cell membrane</location>
        <topology evidence="1">Multi-pass membrane protein</topology>
    </subcellularLocation>
</comment>
<protein>
    <submittedName>
        <fullName evidence="14 15">Sodium/solute symporter, putative</fullName>
    </submittedName>
</protein>
<dbReference type="VEuPathDB" id="VectorBase:PHUM084910"/>
<feature type="transmembrane region" description="Helical" evidence="13">
    <location>
        <begin position="195"/>
        <end position="214"/>
    </location>
</feature>
<comment type="similarity">
    <text evidence="2 11">Belongs to the sodium:solute symporter (SSF) (TC 2.A.21) family.</text>
</comment>
<evidence type="ECO:0000256" key="12">
    <source>
        <dbReference type="SAM" id="MobiDB-lite"/>
    </source>
</evidence>
<dbReference type="InterPro" id="IPR051163">
    <property type="entry name" value="Sodium:Solute_Symporter_SSF"/>
</dbReference>
<evidence type="ECO:0000256" key="6">
    <source>
        <dbReference type="ARBA" id="ARBA00022989"/>
    </source>
</evidence>
<feature type="compositionally biased region" description="Basic and acidic residues" evidence="12">
    <location>
        <begin position="577"/>
        <end position="592"/>
    </location>
</feature>
<evidence type="ECO:0000313" key="16">
    <source>
        <dbReference type="Proteomes" id="UP000009046"/>
    </source>
</evidence>
<reference evidence="14" key="2">
    <citation type="submission" date="2007-04" db="EMBL/GenBank/DDBJ databases">
        <title>The genome of the human body louse.</title>
        <authorList>
            <consortium name="The Human Body Louse Genome Consortium"/>
            <person name="Kirkness E."/>
            <person name="Walenz B."/>
            <person name="Hass B."/>
            <person name="Bruggner R."/>
            <person name="Strausberg R."/>
        </authorList>
    </citation>
    <scope>NUCLEOTIDE SEQUENCE</scope>
    <source>
        <strain evidence="14">USDA</strain>
    </source>
</reference>
<dbReference type="EMBL" id="AAZO01001012">
    <property type="status" value="NOT_ANNOTATED_CDS"/>
    <property type="molecule type" value="Genomic_DNA"/>
</dbReference>
<keyword evidence="3" id="KW-0813">Transport</keyword>
<feature type="transmembrane region" description="Helical" evidence="13">
    <location>
        <begin position="250"/>
        <end position="268"/>
    </location>
</feature>
<dbReference type="GO" id="GO:0015293">
    <property type="term" value="F:symporter activity"/>
    <property type="evidence" value="ECO:0007669"/>
    <property type="project" value="TreeGrafter"/>
</dbReference>
<dbReference type="CDD" id="cd11492">
    <property type="entry name" value="SLC5sbd_NIS-SMVT"/>
    <property type="match status" value="1"/>
</dbReference>
<dbReference type="AlphaFoldDB" id="E0VCA6"/>
<evidence type="ECO:0000256" key="4">
    <source>
        <dbReference type="ARBA" id="ARBA00022475"/>
    </source>
</evidence>
<evidence type="ECO:0000256" key="7">
    <source>
        <dbReference type="ARBA" id="ARBA00023053"/>
    </source>
</evidence>
<dbReference type="PANTHER" id="PTHR42985:SF5">
    <property type="entry name" value="FI02094P-RELATED"/>
    <property type="match status" value="1"/>
</dbReference>
<evidence type="ECO:0000256" key="5">
    <source>
        <dbReference type="ARBA" id="ARBA00022692"/>
    </source>
</evidence>
<feature type="transmembrane region" description="Helical" evidence="13">
    <location>
        <begin position="63"/>
        <end position="81"/>
    </location>
</feature>
<evidence type="ECO:0000313" key="14">
    <source>
        <dbReference type="EMBL" id="EEB11028.1"/>
    </source>
</evidence>
<dbReference type="OMA" id="FVGWPII"/>
<feature type="transmembrane region" description="Helical" evidence="13">
    <location>
        <begin position="419"/>
        <end position="444"/>
    </location>
</feature>
<organism>
    <name type="scientific">Pediculus humanus subsp. corporis</name>
    <name type="common">Body louse</name>
    <dbReference type="NCBI Taxonomy" id="121224"/>
    <lineage>
        <taxon>Eukaryota</taxon>
        <taxon>Metazoa</taxon>
        <taxon>Ecdysozoa</taxon>
        <taxon>Arthropoda</taxon>
        <taxon>Hexapoda</taxon>
        <taxon>Insecta</taxon>
        <taxon>Pterygota</taxon>
        <taxon>Neoptera</taxon>
        <taxon>Paraneoptera</taxon>
        <taxon>Psocodea</taxon>
        <taxon>Troctomorpha</taxon>
        <taxon>Phthiraptera</taxon>
        <taxon>Anoplura</taxon>
        <taxon>Pediculidae</taxon>
        <taxon>Pediculus</taxon>
    </lineage>
</organism>
<dbReference type="CTD" id="8231512"/>
<dbReference type="KEGG" id="phu:Phum_PHUM084910"/>
<dbReference type="FunCoup" id="E0VCA6">
    <property type="interactions" value="9"/>
</dbReference>
<feature type="transmembrane region" description="Helical" evidence="13">
    <location>
        <begin position="138"/>
        <end position="163"/>
    </location>
</feature>
<keyword evidence="5 13" id="KW-0812">Transmembrane</keyword>
<feature type="transmembrane region" description="Helical" evidence="13">
    <location>
        <begin position="451"/>
        <end position="470"/>
    </location>
</feature>
<feature type="transmembrane region" description="Helical" evidence="13">
    <location>
        <begin position="522"/>
        <end position="544"/>
    </location>
</feature>
<proteinExistence type="inferred from homology"/>
<dbReference type="STRING" id="121224.E0VCA6"/>
<dbReference type="eggNOG" id="KOG2349">
    <property type="taxonomic scope" value="Eukaryota"/>
</dbReference>
<dbReference type="RefSeq" id="XP_002423766.1">
    <property type="nucleotide sequence ID" value="XM_002423721.1"/>
</dbReference>
<feature type="transmembrane region" description="Helical" evidence="13">
    <location>
        <begin position="289"/>
        <end position="311"/>
    </location>
</feature>
<name>E0VCA6_PEDHC</name>
<feature type="transmembrane region" description="Helical" evidence="13">
    <location>
        <begin position="23"/>
        <end position="42"/>
    </location>
</feature>
<dbReference type="PROSITE" id="PS50283">
    <property type="entry name" value="NA_SOLUT_SYMP_3"/>
    <property type="match status" value="1"/>
</dbReference>
<feature type="transmembrane region" description="Helical" evidence="13">
    <location>
        <begin position="169"/>
        <end position="188"/>
    </location>
</feature>
<dbReference type="EnsemblMetazoa" id="PHUM084910-RA">
    <property type="protein sequence ID" value="PHUM084910-PA"/>
    <property type="gene ID" value="PHUM084910"/>
</dbReference>
<dbReference type="GO" id="GO:0005886">
    <property type="term" value="C:plasma membrane"/>
    <property type="evidence" value="ECO:0007669"/>
    <property type="project" value="UniProtKB-SubCell"/>
</dbReference>
<accession>E0VCA6</accession>
<dbReference type="InParanoid" id="E0VCA6"/>
<dbReference type="PANTHER" id="PTHR42985">
    <property type="entry name" value="SODIUM-COUPLED MONOCARBOXYLATE TRANSPORTER"/>
    <property type="match status" value="1"/>
</dbReference>
<reference evidence="15" key="3">
    <citation type="submission" date="2020-05" db="UniProtKB">
        <authorList>
            <consortium name="EnsemblMetazoa"/>
        </authorList>
    </citation>
    <scope>IDENTIFICATION</scope>
    <source>
        <strain evidence="15">USDA</strain>
    </source>
</reference>
<keyword evidence="4" id="KW-1003">Cell membrane</keyword>
<feature type="transmembrane region" description="Helical" evidence="13">
    <location>
        <begin position="93"/>
        <end position="117"/>
    </location>
</feature>
<evidence type="ECO:0000256" key="11">
    <source>
        <dbReference type="RuleBase" id="RU362091"/>
    </source>
</evidence>
<feature type="transmembrane region" description="Helical" evidence="13">
    <location>
        <begin position="393"/>
        <end position="413"/>
    </location>
</feature>
<keyword evidence="6 13" id="KW-1133">Transmembrane helix</keyword>
<dbReference type="InterPro" id="IPR001734">
    <property type="entry name" value="Na/solute_symporter"/>
</dbReference>
<evidence type="ECO:0000256" key="8">
    <source>
        <dbReference type="ARBA" id="ARBA00023065"/>
    </source>
</evidence>
<sequence>MNETILQVNELIQSLQGFGTFDYVVFVFMLISCAGIGLYYALHGNKSADAEIELLMGGRNMKVFPVAMSLVASFISGITLLGNPTEAYLYGTAYFFTIFVLMIVSFPASYVFLPVFHDMKLASTYEYLERRFDRKLRYFGSVLFTIGLLCWLPIVIYVPALAFNQVTGLNIHIITPCVCIVCIFYTAVGGLKAVVWTDVIQSFIMVGAVILVVIKGSLDAGGFQTVWHRAWESGRIEYPSFQLDFVDRHTFWSLSIGGTVFWLQAAIINQNMIQRYLALPDMTHARRALAMFTVGTVFIIILTGYAGFVVYSTYYDCDPLTTKLAKAKDQLLPLLVARVLGEFPGMPGLFVAGIFSAALSSLSTGLNSISAIVLEDFIKPTMSEKLSNKATEYIIKAAVLIFGIISVGLVFIVEKLGTVLQLSMSLGGMTGGPLFGIFCLGILFPWSNEKGALYGGIVGIICSAIVVMGGQNALASGNLVYPGKPLSIEGCNYVHNSTLLIANRTTLSKEEYVFPLYKISYLWYPVFGSLITFITGVIISFLTGPSDLTSIDHMLLSPVIRKYLPPKSSLTTSETVPELKKMLDPEKGEEKN</sequence>
<evidence type="ECO:0000256" key="10">
    <source>
        <dbReference type="ARBA" id="ARBA00023201"/>
    </source>
</evidence>
<keyword evidence="9 13" id="KW-0472">Membrane</keyword>
<gene>
    <name evidence="15" type="primary">8231512</name>
    <name evidence="14" type="ORF">Phum_PHUM084910</name>
</gene>
<dbReference type="InterPro" id="IPR038377">
    <property type="entry name" value="Na/Glc_symporter_sf"/>
</dbReference>
<dbReference type="NCBIfam" id="TIGR00813">
    <property type="entry name" value="sss"/>
    <property type="match status" value="1"/>
</dbReference>
<feature type="transmembrane region" description="Helical" evidence="13">
    <location>
        <begin position="349"/>
        <end position="373"/>
    </location>
</feature>
<dbReference type="OrthoDB" id="6132759at2759"/>
<dbReference type="HOGENOM" id="CLU_018808_11_1_1"/>
<feature type="region of interest" description="Disordered" evidence="12">
    <location>
        <begin position="568"/>
        <end position="592"/>
    </location>
</feature>
<evidence type="ECO:0000256" key="2">
    <source>
        <dbReference type="ARBA" id="ARBA00006434"/>
    </source>
</evidence>
<keyword evidence="10" id="KW-0739">Sodium transport</keyword>
<evidence type="ECO:0000256" key="13">
    <source>
        <dbReference type="SAM" id="Phobius"/>
    </source>
</evidence>
<dbReference type="GO" id="GO:0006814">
    <property type="term" value="P:sodium ion transport"/>
    <property type="evidence" value="ECO:0007669"/>
    <property type="project" value="UniProtKB-KW"/>
</dbReference>
<dbReference type="GeneID" id="8231512"/>
<dbReference type="Gene3D" id="1.20.1730.10">
    <property type="entry name" value="Sodium/glucose cotransporter"/>
    <property type="match status" value="1"/>
</dbReference>
<dbReference type="Pfam" id="PF00474">
    <property type="entry name" value="SSF"/>
    <property type="match status" value="1"/>
</dbReference>
<evidence type="ECO:0000256" key="9">
    <source>
        <dbReference type="ARBA" id="ARBA00023136"/>
    </source>
</evidence>
<dbReference type="EMBL" id="DS235051">
    <property type="protein sequence ID" value="EEB11028.1"/>
    <property type="molecule type" value="Genomic_DNA"/>
</dbReference>
<keyword evidence="16" id="KW-1185">Reference proteome</keyword>
<dbReference type="Proteomes" id="UP000009046">
    <property type="component" value="Unassembled WGS sequence"/>
</dbReference>
<evidence type="ECO:0000256" key="1">
    <source>
        <dbReference type="ARBA" id="ARBA00004651"/>
    </source>
</evidence>
<evidence type="ECO:0000256" key="3">
    <source>
        <dbReference type="ARBA" id="ARBA00022448"/>
    </source>
</evidence>
<evidence type="ECO:0000313" key="15">
    <source>
        <dbReference type="EnsemblMetazoa" id="PHUM084910-PA"/>
    </source>
</evidence>
<keyword evidence="7" id="KW-0915">Sodium</keyword>